<feature type="transmembrane region" description="Helical" evidence="7">
    <location>
        <begin position="98"/>
        <end position="120"/>
    </location>
</feature>
<dbReference type="Gene3D" id="1.20.1250.20">
    <property type="entry name" value="MFS general substrate transporter like domains"/>
    <property type="match status" value="1"/>
</dbReference>
<proteinExistence type="inferred from homology"/>
<comment type="caution">
    <text evidence="8">The sequence shown here is derived from an EMBL/GenBank/DDBJ whole genome shotgun (WGS) entry which is preliminary data.</text>
</comment>
<dbReference type="GO" id="GO:0022857">
    <property type="term" value="F:transmembrane transporter activity"/>
    <property type="evidence" value="ECO:0007669"/>
    <property type="project" value="InterPro"/>
</dbReference>
<evidence type="ECO:0000313" key="9">
    <source>
        <dbReference type="Proteomes" id="UP000015453"/>
    </source>
</evidence>
<comment type="subcellular location">
    <subcellularLocation>
        <location evidence="1">Membrane</location>
        <topology evidence="1">Multi-pass membrane protein</topology>
    </subcellularLocation>
</comment>
<dbReference type="Pfam" id="PF00854">
    <property type="entry name" value="PTR2"/>
    <property type="match status" value="1"/>
</dbReference>
<keyword evidence="3 7" id="KW-0812">Transmembrane</keyword>
<evidence type="ECO:0000256" key="5">
    <source>
        <dbReference type="ARBA" id="ARBA00023136"/>
    </source>
</evidence>
<evidence type="ECO:0000256" key="2">
    <source>
        <dbReference type="ARBA" id="ARBA00005982"/>
    </source>
</evidence>
<name>S8ELK6_9LAMI</name>
<dbReference type="InterPro" id="IPR036259">
    <property type="entry name" value="MFS_trans_sf"/>
</dbReference>
<dbReference type="InterPro" id="IPR000109">
    <property type="entry name" value="POT_fam"/>
</dbReference>
<gene>
    <name evidence="8" type="ORF">M569_01220</name>
</gene>
<feature type="transmembrane region" description="Helical" evidence="7">
    <location>
        <begin position="268"/>
        <end position="290"/>
    </location>
</feature>
<feature type="transmembrane region" description="Helical" evidence="7">
    <location>
        <begin position="222"/>
        <end position="245"/>
    </location>
</feature>
<comment type="similarity">
    <text evidence="2">Belongs to the major facilitator superfamily. Proton-dependent oligopeptide transporter (POT/PTR) (TC 2.A.17) family.</text>
</comment>
<accession>S8ELK6</accession>
<evidence type="ECO:0000256" key="3">
    <source>
        <dbReference type="ARBA" id="ARBA00022692"/>
    </source>
</evidence>
<dbReference type="AlphaFoldDB" id="S8ELK6"/>
<reference evidence="8 9" key="1">
    <citation type="journal article" date="2013" name="BMC Genomics">
        <title>The miniature genome of a carnivorous plant Genlisea aurea contains a low number of genes and short non-coding sequences.</title>
        <authorList>
            <person name="Leushkin E.V."/>
            <person name="Sutormin R.A."/>
            <person name="Nabieva E.R."/>
            <person name="Penin A.A."/>
            <person name="Kondrashov A.S."/>
            <person name="Logacheva M.D."/>
        </authorList>
    </citation>
    <scope>NUCLEOTIDE SEQUENCE [LARGE SCALE GENOMIC DNA]</scope>
</reference>
<dbReference type="SUPFAM" id="SSF103473">
    <property type="entry name" value="MFS general substrate transporter"/>
    <property type="match status" value="1"/>
</dbReference>
<comment type="similarity">
    <text evidence="6">Belongs to the major facilitator superfamily. Phosphate:H(+) symporter (TC 2.A.1.9) family.</text>
</comment>
<keyword evidence="9" id="KW-1185">Reference proteome</keyword>
<organism evidence="8 9">
    <name type="scientific">Genlisea aurea</name>
    <dbReference type="NCBI Taxonomy" id="192259"/>
    <lineage>
        <taxon>Eukaryota</taxon>
        <taxon>Viridiplantae</taxon>
        <taxon>Streptophyta</taxon>
        <taxon>Embryophyta</taxon>
        <taxon>Tracheophyta</taxon>
        <taxon>Spermatophyta</taxon>
        <taxon>Magnoliopsida</taxon>
        <taxon>eudicotyledons</taxon>
        <taxon>Gunneridae</taxon>
        <taxon>Pentapetalae</taxon>
        <taxon>asterids</taxon>
        <taxon>lamiids</taxon>
        <taxon>Lamiales</taxon>
        <taxon>Lentibulariaceae</taxon>
        <taxon>Genlisea</taxon>
    </lineage>
</organism>
<protein>
    <submittedName>
        <fullName evidence="8">Proton-dependent oligopeptide transport family protein</fullName>
    </submittedName>
</protein>
<sequence length="305" mass="34002">MECNWYRKDENRLLCPSKRLKFLNKACVIRDAERDLTADGEAKNPWKLCTVQQVEDLKSLLRVIPIWSTGVIFNVISAQPTFPVLQAQSMNRQITRNFSIPAGSFGIFTIVSIISWILVYNRVVLPLASKFKGAPVHINAKTRIGVGLFFSFLAMAVTSLVESIRRSIAIKEGLAEFPKATVPMSALWLIPQNALVGFAEASFLTSQVEFYYSEIPKSISSIVWGLSTLSGCFGSLLASVVLSTVDKATREVGSWVSSNINKGHYDDYYLVLGGISMGNFIYFLACSYAYGPMQEEEHMKETSEY</sequence>
<feature type="transmembrane region" description="Helical" evidence="7">
    <location>
        <begin position="140"/>
        <end position="161"/>
    </location>
</feature>
<dbReference type="Proteomes" id="UP000015453">
    <property type="component" value="Unassembled WGS sequence"/>
</dbReference>
<evidence type="ECO:0000256" key="1">
    <source>
        <dbReference type="ARBA" id="ARBA00004141"/>
    </source>
</evidence>
<evidence type="ECO:0000256" key="4">
    <source>
        <dbReference type="ARBA" id="ARBA00022989"/>
    </source>
</evidence>
<dbReference type="GO" id="GO:0016020">
    <property type="term" value="C:membrane"/>
    <property type="evidence" value="ECO:0007669"/>
    <property type="project" value="UniProtKB-SubCell"/>
</dbReference>
<keyword evidence="4 7" id="KW-1133">Transmembrane helix</keyword>
<dbReference type="PANTHER" id="PTHR11654">
    <property type="entry name" value="OLIGOPEPTIDE TRANSPORTER-RELATED"/>
    <property type="match status" value="1"/>
</dbReference>
<evidence type="ECO:0000313" key="8">
    <source>
        <dbReference type="EMBL" id="EPS73537.1"/>
    </source>
</evidence>
<dbReference type="EMBL" id="AUSU01000403">
    <property type="protein sequence ID" value="EPS73537.1"/>
    <property type="molecule type" value="Genomic_DNA"/>
</dbReference>
<evidence type="ECO:0000256" key="7">
    <source>
        <dbReference type="SAM" id="Phobius"/>
    </source>
</evidence>
<dbReference type="OrthoDB" id="8904098at2759"/>
<evidence type="ECO:0000256" key="6">
    <source>
        <dbReference type="ARBA" id="ARBA00044504"/>
    </source>
</evidence>
<keyword evidence="5 7" id="KW-0472">Membrane</keyword>